<dbReference type="EMBL" id="JAHVHU010000009">
    <property type="protein sequence ID" value="MBY5958705.1"/>
    <property type="molecule type" value="Genomic_DNA"/>
</dbReference>
<dbReference type="InterPro" id="IPR000683">
    <property type="entry name" value="Gfo/Idh/MocA-like_OxRdtase_N"/>
</dbReference>
<evidence type="ECO:0000313" key="2">
    <source>
        <dbReference type="EMBL" id="MBY5958705.1"/>
    </source>
</evidence>
<dbReference type="Proteomes" id="UP000753961">
    <property type="component" value="Unassembled WGS sequence"/>
</dbReference>
<organism evidence="2 3">
    <name type="scientific">Membranihabitans marinus</name>
    <dbReference type="NCBI Taxonomy" id="1227546"/>
    <lineage>
        <taxon>Bacteria</taxon>
        <taxon>Pseudomonadati</taxon>
        <taxon>Bacteroidota</taxon>
        <taxon>Saprospiria</taxon>
        <taxon>Saprospirales</taxon>
        <taxon>Saprospiraceae</taxon>
        <taxon>Membranihabitans</taxon>
    </lineage>
</organism>
<proteinExistence type="predicted"/>
<feature type="domain" description="Gfo/Idh/MocA-like oxidoreductase N-terminal" evidence="1">
    <location>
        <begin position="68"/>
        <end position="156"/>
    </location>
</feature>
<dbReference type="PANTHER" id="PTHR43377">
    <property type="entry name" value="BILIVERDIN REDUCTASE A"/>
    <property type="match status" value="1"/>
</dbReference>
<evidence type="ECO:0000313" key="3">
    <source>
        <dbReference type="Proteomes" id="UP000753961"/>
    </source>
</evidence>
<dbReference type="RefSeq" id="WP_222580237.1">
    <property type="nucleotide sequence ID" value="NZ_JAHVHU010000009.1"/>
</dbReference>
<dbReference type="GO" id="GO:0000166">
    <property type="term" value="F:nucleotide binding"/>
    <property type="evidence" value="ECO:0007669"/>
    <property type="project" value="InterPro"/>
</dbReference>
<sequence length="319" mass="35570">MDQKRMAKKLGSDQELKLGIIGMSPGNAHPYSWSSIINGVYDGAEINRIGYPGVTDYLDKYRDDLGIDGAKVTHVWAQKAEITQSIAKSSGIAHQVNHFTDMIGEVDAVILARDDPEHHRKMAEPFIKAGVPIFIDKPLAANLEDLEYFTRAEAEGKWIMSCSSMRYAPVVEESRSKIKNLGKIPLVTAVGKKDWLKYGVHMLEAVFSLVDDPIPASVWSVGEPDKAIVRVKFKNGTLVTAHLFQDIASTFQVTVFGQNNFIHCDFNNSYTMFRANLEEFIRGLRAGKSLLPYEKTYHVVRAVIAGLESMESGEEVFLN</sequence>
<dbReference type="PANTHER" id="PTHR43377:SF1">
    <property type="entry name" value="BILIVERDIN REDUCTASE A"/>
    <property type="match status" value="1"/>
</dbReference>
<protein>
    <submittedName>
        <fullName evidence="2">Gfo/Idh/MocA family oxidoreductase</fullName>
    </submittedName>
</protein>
<dbReference type="Gene3D" id="3.30.360.10">
    <property type="entry name" value="Dihydrodipicolinate Reductase, domain 2"/>
    <property type="match status" value="1"/>
</dbReference>
<name>A0A953HUU4_9BACT</name>
<dbReference type="SUPFAM" id="SSF51735">
    <property type="entry name" value="NAD(P)-binding Rossmann-fold domains"/>
    <property type="match status" value="1"/>
</dbReference>
<evidence type="ECO:0000259" key="1">
    <source>
        <dbReference type="Pfam" id="PF01408"/>
    </source>
</evidence>
<keyword evidence="3" id="KW-1185">Reference proteome</keyword>
<dbReference type="InterPro" id="IPR051450">
    <property type="entry name" value="Gfo/Idh/MocA_Oxidoreductases"/>
</dbReference>
<reference evidence="2" key="1">
    <citation type="submission" date="2021-06" db="EMBL/GenBank/DDBJ databases">
        <title>44 bacteria genomes isolated from Dapeng, Shenzhen.</title>
        <authorList>
            <person name="Zheng W."/>
            <person name="Yu S."/>
            <person name="Huang Y."/>
        </authorList>
    </citation>
    <scope>NUCLEOTIDE SEQUENCE</scope>
    <source>
        <strain evidence="2">DP5N28-2</strain>
    </source>
</reference>
<dbReference type="Pfam" id="PF01408">
    <property type="entry name" value="GFO_IDH_MocA"/>
    <property type="match status" value="1"/>
</dbReference>
<comment type="caution">
    <text evidence="2">The sequence shown here is derived from an EMBL/GenBank/DDBJ whole genome shotgun (WGS) entry which is preliminary data.</text>
</comment>
<dbReference type="SUPFAM" id="SSF55347">
    <property type="entry name" value="Glyceraldehyde-3-phosphate dehydrogenase-like, C-terminal domain"/>
    <property type="match status" value="1"/>
</dbReference>
<dbReference type="AlphaFoldDB" id="A0A953HUU4"/>
<gene>
    <name evidence="2" type="ORF">KUV50_11205</name>
</gene>
<dbReference type="InterPro" id="IPR036291">
    <property type="entry name" value="NAD(P)-bd_dom_sf"/>
</dbReference>
<accession>A0A953HUU4</accession>
<dbReference type="Gene3D" id="3.40.50.720">
    <property type="entry name" value="NAD(P)-binding Rossmann-like Domain"/>
    <property type="match status" value="1"/>
</dbReference>